<comment type="caution">
    <text evidence="2">The sequence shown here is derived from an EMBL/GenBank/DDBJ whole genome shotgun (WGS) entry which is preliminary data.</text>
</comment>
<proteinExistence type="predicted"/>
<keyword evidence="3" id="KW-1185">Reference proteome</keyword>
<dbReference type="AlphaFoldDB" id="A0A6L5XKH4"/>
<keyword evidence="1" id="KW-0812">Transmembrane</keyword>
<evidence type="ECO:0000313" key="3">
    <source>
        <dbReference type="Proteomes" id="UP000477488"/>
    </source>
</evidence>
<dbReference type="EMBL" id="VUMH01000005">
    <property type="protein sequence ID" value="MSS27674.1"/>
    <property type="molecule type" value="Genomic_DNA"/>
</dbReference>
<keyword evidence="1" id="KW-1133">Transmembrane helix</keyword>
<reference evidence="2 3" key="1">
    <citation type="submission" date="2019-09" db="EMBL/GenBank/DDBJ databases">
        <title>In-depth cultivation of the pig gut microbiome towards novel bacterial diversity and tailored functional studies.</title>
        <authorList>
            <person name="Wylensek D."/>
            <person name="Hitch T.C.A."/>
            <person name="Clavel T."/>
        </authorList>
    </citation>
    <scope>NUCLEOTIDE SEQUENCE [LARGE SCALE GENOMIC DNA]</scope>
    <source>
        <strain evidence="2 3">PG-178-WT-4</strain>
    </source>
</reference>
<dbReference type="Proteomes" id="UP000477488">
    <property type="component" value="Unassembled WGS sequence"/>
</dbReference>
<gene>
    <name evidence="2" type="ORF">FYJ44_06340</name>
</gene>
<feature type="transmembrane region" description="Helical" evidence="1">
    <location>
        <begin position="64"/>
        <end position="84"/>
    </location>
</feature>
<evidence type="ECO:0000256" key="1">
    <source>
        <dbReference type="SAM" id="Phobius"/>
    </source>
</evidence>
<dbReference type="RefSeq" id="WP_154510298.1">
    <property type="nucleotide sequence ID" value="NZ_JAXELC010000006.1"/>
</dbReference>
<organism evidence="2 3">
    <name type="scientific">Desulfovibrio porci</name>
    <dbReference type="NCBI Taxonomy" id="2605782"/>
    <lineage>
        <taxon>Bacteria</taxon>
        <taxon>Pseudomonadati</taxon>
        <taxon>Thermodesulfobacteriota</taxon>
        <taxon>Desulfovibrionia</taxon>
        <taxon>Desulfovibrionales</taxon>
        <taxon>Desulfovibrionaceae</taxon>
        <taxon>Desulfovibrio</taxon>
    </lineage>
</organism>
<name>A0A6L5XKH4_9BACT</name>
<feature type="transmembrane region" description="Helical" evidence="1">
    <location>
        <begin position="96"/>
        <end position="114"/>
    </location>
</feature>
<keyword evidence="1" id="KW-0472">Membrane</keyword>
<protein>
    <submittedName>
        <fullName evidence="2">Uncharacterized protein</fullName>
    </submittedName>
</protein>
<feature type="transmembrane region" description="Helical" evidence="1">
    <location>
        <begin position="23"/>
        <end position="44"/>
    </location>
</feature>
<evidence type="ECO:0000313" key="2">
    <source>
        <dbReference type="EMBL" id="MSS27674.1"/>
    </source>
</evidence>
<accession>A0A6L5XKH4</accession>
<sequence>MRESRQEGGEPRKNFRVGQAPRFLWFAVCVFFCVLSLGEIWNSFHDPQYQWLFGGEGPVAGVPWYRSHSAYVWFLAGESCWYLAGMGLSLAARKRPGLFVCHVILSVLWIMYLQHQF</sequence>